<gene>
    <name evidence="1" type="ORF">S101447_01832</name>
</gene>
<reference evidence="1 2" key="1">
    <citation type="submission" date="2017-05" db="EMBL/GenBank/DDBJ databases">
        <title>Genome sequence of Acetobacter pasteurianus subsp. ascendens strain SRCM101447.</title>
        <authorList>
            <person name="Cho S.H."/>
        </authorList>
    </citation>
    <scope>NUCLEOTIDE SEQUENCE [LARGE SCALE GENOMIC DNA]</scope>
    <source>
        <strain evidence="1 2">SRCM101447</strain>
    </source>
</reference>
<protein>
    <submittedName>
        <fullName evidence="1">Uncharacterized protein</fullName>
    </submittedName>
</protein>
<proteinExistence type="predicted"/>
<dbReference type="EMBL" id="CP021524">
    <property type="protein sequence ID" value="ARW10894.1"/>
    <property type="molecule type" value="Genomic_DNA"/>
</dbReference>
<accession>A0A1Y0UZA5</accession>
<evidence type="ECO:0000313" key="1">
    <source>
        <dbReference type="EMBL" id="ARW10894.1"/>
    </source>
</evidence>
<sequence>MMTMCRAGGGEAERGQKRERKIKAVGTPWVRSVGQALVCTLFWMAPLLRGYGAATGGEVSFRLVFRGTLGCLWQFRVDQRP</sequence>
<dbReference type="AlphaFoldDB" id="A0A1Y0UZA5"/>
<organism evidence="1 2">
    <name type="scientific">Acetobacter ascendens</name>
    <dbReference type="NCBI Taxonomy" id="481146"/>
    <lineage>
        <taxon>Bacteria</taxon>
        <taxon>Pseudomonadati</taxon>
        <taxon>Pseudomonadota</taxon>
        <taxon>Alphaproteobacteria</taxon>
        <taxon>Acetobacterales</taxon>
        <taxon>Acetobacteraceae</taxon>
        <taxon>Acetobacter</taxon>
    </lineage>
</organism>
<evidence type="ECO:0000313" key="2">
    <source>
        <dbReference type="Proteomes" id="UP000195633"/>
    </source>
</evidence>
<dbReference type="Proteomes" id="UP000195633">
    <property type="component" value="Chromosome"/>
</dbReference>
<name>A0A1Y0UZA5_9PROT</name>